<evidence type="ECO:0000256" key="3">
    <source>
        <dbReference type="ARBA" id="ARBA00022630"/>
    </source>
</evidence>
<dbReference type="PROSITE" id="PS51387">
    <property type="entry name" value="FAD_PCMH"/>
    <property type="match status" value="1"/>
</dbReference>
<dbReference type="Pfam" id="PF01565">
    <property type="entry name" value="FAD_binding_4"/>
    <property type="match status" value="1"/>
</dbReference>
<name>A0ABW0GHE0_9MICO</name>
<comment type="cofactor">
    <cofactor evidence="1">
        <name>FAD</name>
        <dbReference type="ChEBI" id="CHEBI:57692"/>
    </cofactor>
</comment>
<proteinExistence type="inferred from homology"/>
<dbReference type="Gene3D" id="3.30.465.10">
    <property type="match status" value="1"/>
</dbReference>
<gene>
    <name evidence="7" type="ORF">ACFPJ6_01005</name>
</gene>
<organism evidence="7 8">
    <name type="scientific">Aquipuribacter nitratireducens</name>
    <dbReference type="NCBI Taxonomy" id="650104"/>
    <lineage>
        <taxon>Bacteria</taxon>
        <taxon>Bacillati</taxon>
        <taxon>Actinomycetota</taxon>
        <taxon>Actinomycetes</taxon>
        <taxon>Micrococcales</taxon>
        <taxon>Intrasporangiaceae</taxon>
        <taxon>Aquipuribacter</taxon>
    </lineage>
</organism>
<keyword evidence="3" id="KW-0285">Flavoprotein</keyword>
<keyword evidence="5" id="KW-0560">Oxidoreductase</keyword>
<comment type="caution">
    <text evidence="7">The sequence shown here is derived from an EMBL/GenBank/DDBJ whole genome shotgun (WGS) entry which is preliminary data.</text>
</comment>
<dbReference type="Gene3D" id="3.30.43.10">
    <property type="entry name" value="Uridine Diphospho-n-acetylenolpyruvylglucosamine Reductase, domain 2"/>
    <property type="match status" value="1"/>
</dbReference>
<evidence type="ECO:0000256" key="4">
    <source>
        <dbReference type="ARBA" id="ARBA00022827"/>
    </source>
</evidence>
<dbReference type="InterPro" id="IPR016169">
    <property type="entry name" value="FAD-bd_PCMH_sub2"/>
</dbReference>
<comment type="similarity">
    <text evidence="2">Belongs to the oxygen-dependent FAD-linked oxidoreductase family.</text>
</comment>
<keyword evidence="8" id="KW-1185">Reference proteome</keyword>
<dbReference type="InterPro" id="IPR006094">
    <property type="entry name" value="Oxid_FAD_bind_N"/>
</dbReference>
<evidence type="ECO:0000256" key="2">
    <source>
        <dbReference type="ARBA" id="ARBA00005466"/>
    </source>
</evidence>
<dbReference type="Gene3D" id="3.40.462.20">
    <property type="match status" value="1"/>
</dbReference>
<dbReference type="InterPro" id="IPR050416">
    <property type="entry name" value="FAD-linked_Oxidoreductase"/>
</dbReference>
<dbReference type="Proteomes" id="UP001596122">
    <property type="component" value="Unassembled WGS sequence"/>
</dbReference>
<evidence type="ECO:0000259" key="6">
    <source>
        <dbReference type="PROSITE" id="PS51387"/>
    </source>
</evidence>
<dbReference type="PANTHER" id="PTHR42973:SF39">
    <property type="entry name" value="FAD-BINDING PCMH-TYPE DOMAIN-CONTAINING PROTEIN"/>
    <property type="match status" value="1"/>
</dbReference>
<dbReference type="InterPro" id="IPR036318">
    <property type="entry name" value="FAD-bd_PCMH-like_sf"/>
</dbReference>
<feature type="domain" description="FAD-binding PCMH-type" evidence="6">
    <location>
        <begin position="47"/>
        <end position="218"/>
    </location>
</feature>
<dbReference type="InterPro" id="IPR016167">
    <property type="entry name" value="FAD-bd_PCMH_sub1"/>
</dbReference>
<evidence type="ECO:0000256" key="1">
    <source>
        <dbReference type="ARBA" id="ARBA00001974"/>
    </source>
</evidence>
<sequence length="468" mass="48911">MSITTTPTTPTTTAAAELALRHELGDLVRLPMDDDYDVVRTPWNVAVAQRPAAVSVPTSADDVVRVVRAAARHGLRVAPQGTGHGAGARDTDLSRTVLVRTTAMRDVSVDLTTRTVRVGAGAIWDDVVPVVAEHGLAVLHGSSPDVGVVGYTLGGGIGWYARAHGLSANHVRAVELVTAEGELVRASAEEHTDLFWAVRGGGGSFGVVTAIELELLPIADAYAGMLLWDGSRADEVVRTWARWTHDLPEDTTTSCRILRLPPLPELPPFLSGRTVVVVDGAVLGDDATGAARIAALRALEPEMDTFARTPAAALSRLHMDPEGPTPSVGGSLTLDGLDDATVDAFLGAVGPDVPCALLVSELRHLGGALARRARDGGALDHLPFGYLAFFVAVAPTPEVAALGAADVARVREALGQLSTGRELLNFAEGPVDASTAFDAAAWERLRAVRRSVDPTGLFAPTNEVPVGA</sequence>
<protein>
    <submittedName>
        <fullName evidence="7">FAD-binding oxidoreductase</fullName>
    </submittedName>
</protein>
<accession>A0ABW0GHE0</accession>
<dbReference type="InterPro" id="IPR016166">
    <property type="entry name" value="FAD-bd_PCMH"/>
</dbReference>
<dbReference type="PROSITE" id="PS00862">
    <property type="entry name" value="OX2_COVAL_FAD"/>
    <property type="match status" value="1"/>
</dbReference>
<dbReference type="SUPFAM" id="SSF56176">
    <property type="entry name" value="FAD-binding/transporter-associated domain-like"/>
    <property type="match status" value="1"/>
</dbReference>
<dbReference type="PANTHER" id="PTHR42973">
    <property type="entry name" value="BINDING OXIDOREDUCTASE, PUTATIVE (AFU_ORTHOLOGUE AFUA_1G17690)-RELATED"/>
    <property type="match status" value="1"/>
</dbReference>
<evidence type="ECO:0000256" key="5">
    <source>
        <dbReference type="ARBA" id="ARBA00023002"/>
    </source>
</evidence>
<dbReference type="RefSeq" id="WP_340266516.1">
    <property type="nucleotide sequence ID" value="NZ_JBBEOG010000001.1"/>
</dbReference>
<evidence type="ECO:0000313" key="8">
    <source>
        <dbReference type="Proteomes" id="UP001596122"/>
    </source>
</evidence>
<dbReference type="InterPro" id="IPR006093">
    <property type="entry name" value="Oxy_OxRdtase_FAD_BS"/>
</dbReference>
<keyword evidence="4" id="KW-0274">FAD</keyword>
<dbReference type="EMBL" id="JBHSLD010000001">
    <property type="protein sequence ID" value="MFC5379358.1"/>
    <property type="molecule type" value="Genomic_DNA"/>
</dbReference>
<evidence type="ECO:0000313" key="7">
    <source>
        <dbReference type="EMBL" id="MFC5379358.1"/>
    </source>
</evidence>
<reference evidence="8" key="1">
    <citation type="journal article" date="2019" name="Int. J. Syst. Evol. Microbiol.">
        <title>The Global Catalogue of Microorganisms (GCM) 10K type strain sequencing project: providing services to taxonomists for standard genome sequencing and annotation.</title>
        <authorList>
            <consortium name="The Broad Institute Genomics Platform"/>
            <consortium name="The Broad Institute Genome Sequencing Center for Infectious Disease"/>
            <person name="Wu L."/>
            <person name="Ma J."/>
        </authorList>
    </citation>
    <scope>NUCLEOTIDE SEQUENCE [LARGE SCALE GENOMIC DNA]</scope>
    <source>
        <strain evidence="8">CCUG 43114</strain>
    </source>
</reference>